<evidence type="ECO:0000256" key="1">
    <source>
        <dbReference type="ARBA" id="ARBA00004123"/>
    </source>
</evidence>
<feature type="region of interest" description="Disordered" evidence="7">
    <location>
        <begin position="39"/>
        <end position="101"/>
    </location>
</feature>
<sequence>MEPMPKAVLGGALSKPRRPVIACSVCQIRFNSESQAAAHYQGNRHARRLKGLEAARARRGGDPAEPPPAPENPDRTGGSHLPPPPPPPPQIWGSPGCPVNP</sequence>
<feature type="non-terminal residue" evidence="9">
    <location>
        <position position="101"/>
    </location>
</feature>
<keyword evidence="10" id="KW-1185">Reference proteome</keyword>
<dbReference type="GO" id="GO:0003730">
    <property type="term" value="F:mRNA 3'-UTR binding"/>
    <property type="evidence" value="ECO:0007669"/>
    <property type="project" value="TreeGrafter"/>
</dbReference>
<keyword evidence="4" id="KW-0863">Zinc-finger</keyword>
<comment type="caution">
    <text evidence="9">The sequence shown here is derived from an EMBL/GenBank/DDBJ whole genome shotgun (WGS) entry which is preliminary data.</text>
</comment>
<accession>A0A850XI73</accession>
<dbReference type="PANTHER" id="PTHR23067">
    <property type="entry name" value="DOUBLE-STRANDED RNA-BINDING ZINC FINGER PROTEIN"/>
    <property type="match status" value="1"/>
</dbReference>
<feature type="domain" description="KIND" evidence="8">
    <location>
        <begin position="1"/>
        <end position="54"/>
    </location>
</feature>
<gene>
    <name evidence="9" type="primary">Znf385a</name>
    <name evidence="9" type="ORF">PIACAY_R01302</name>
</gene>
<feature type="compositionally biased region" description="Basic and acidic residues" evidence="7">
    <location>
        <begin position="50"/>
        <end position="62"/>
    </location>
</feature>
<evidence type="ECO:0000256" key="5">
    <source>
        <dbReference type="ARBA" id="ARBA00022833"/>
    </source>
</evidence>
<keyword evidence="6" id="KW-0539">Nucleus</keyword>
<dbReference type="Gene3D" id="3.30.160.60">
    <property type="entry name" value="Classic Zinc Finger"/>
    <property type="match status" value="1"/>
</dbReference>
<evidence type="ECO:0000256" key="3">
    <source>
        <dbReference type="ARBA" id="ARBA00022737"/>
    </source>
</evidence>
<comment type="subcellular location">
    <subcellularLocation>
        <location evidence="1">Nucleus</location>
    </subcellularLocation>
</comment>
<dbReference type="EMBL" id="WAAB01023119">
    <property type="protein sequence ID" value="NWH81284.1"/>
    <property type="molecule type" value="Genomic_DNA"/>
</dbReference>
<feature type="compositionally biased region" description="Pro residues" evidence="7">
    <location>
        <begin position="81"/>
        <end position="90"/>
    </location>
</feature>
<dbReference type="AlphaFoldDB" id="A0A850XI73"/>
<dbReference type="OrthoDB" id="9448812at2759"/>
<dbReference type="SUPFAM" id="SSF57667">
    <property type="entry name" value="beta-beta-alpha zinc fingers"/>
    <property type="match status" value="1"/>
</dbReference>
<dbReference type="Pfam" id="PF12874">
    <property type="entry name" value="zf-met"/>
    <property type="match status" value="1"/>
</dbReference>
<dbReference type="InterPro" id="IPR036236">
    <property type="entry name" value="Znf_C2H2_sf"/>
</dbReference>
<dbReference type="GO" id="GO:0005634">
    <property type="term" value="C:nucleus"/>
    <property type="evidence" value="ECO:0007669"/>
    <property type="project" value="UniProtKB-SubCell"/>
</dbReference>
<proteinExistence type="predicted"/>
<evidence type="ECO:0000256" key="7">
    <source>
        <dbReference type="SAM" id="MobiDB-lite"/>
    </source>
</evidence>
<evidence type="ECO:0000313" key="10">
    <source>
        <dbReference type="Proteomes" id="UP000653271"/>
    </source>
</evidence>
<dbReference type="GO" id="GO:0010609">
    <property type="term" value="P:mRNA localization resulting in post-transcriptional regulation of gene expression"/>
    <property type="evidence" value="ECO:0007669"/>
    <property type="project" value="TreeGrafter"/>
</dbReference>
<dbReference type="InterPro" id="IPR013087">
    <property type="entry name" value="Znf_C2H2_type"/>
</dbReference>
<protein>
    <submittedName>
        <fullName evidence="9">Z385A protein</fullName>
    </submittedName>
</protein>
<dbReference type="PROSITE" id="PS51377">
    <property type="entry name" value="KIND"/>
    <property type="match status" value="1"/>
</dbReference>
<evidence type="ECO:0000256" key="6">
    <source>
        <dbReference type="ARBA" id="ARBA00023242"/>
    </source>
</evidence>
<dbReference type="PROSITE" id="PS00028">
    <property type="entry name" value="ZINC_FINGER_C2H2_1"/>
    <property type="match status" value="1"/>
</dbReference>
<evidence type="ECO:0000313" key="9">
    <source>
        <dbReference type="EMBL" id="NWH81284.1"/>
    </source>
</evidence>
<dbReference type="InterPro" id="IPR011019">
    <property type="entry name" value="KIND_dom"/>
</dbReference>
<dbReference type="GO" id="GO:2000765">
    <property type="term" value="P:regulation of cytoplasmic translation"/>
    <property type="evidence" value="ECO:0007669"/>
    <property type="project" value="TreeGrafter"/>
</dbReference>
<evidence type="ECO:0000256" key="4">
    <source>
        <dbReference type="ARBA" id="ARBA00022771"/>
    </source>
</evidence>
<feature type="non-terminal residue" evidence="9">
    <location>
        <position position="1"/>
    </location>
</feature>
<keyword evidence="3" id="KW-0677">Repeat</keyword>
<organism evidence="9 10">
    <name type="scientific">Piaya cayana</name>
    <name type="common">Common squirrel cuckoo</name>
    <dbReference type="NCBI Taxonomy" id="33601"/>
    <lineage>
        <taxon>Eukaryota</taxon>
        <taxon>Metazoa</taxon>
        <taxon>Chordata</taxon>
        <taxon>Craniata</taxon>
        <taxon>Vertebrata</taxon>
        <taxon>Euteleostomi</taxon>
        <taxon>Archelosauria</taxon>
        <taxon>Archosauria</taxon>
        <taxon>Dinosauria</taxon>
        <taxon>Saurischia</taxon>
        <taxon>Theropoda</taxon>
        <taxon>Coelurosauria</taxon>
        <taxon>Aves</taxon>
        <taxon>Neognathae</taxon>
        <taxon>Neoaves</taxon>
        <taxon>Otidimorphae</taxon>
        <taxon>Cuculiformes</taxon>
        <taxon>Coccyzidae</taxon>
        <taxon>Piaya</taxon>
    </lineage>
</organism>
<name>A0A850XI73_PIACA</name>
<dbReference type="GO" id="GO:0043025">
    <property type="term" value="C:neuronal cell body"/>
    <property type="evidence" value="ECO:0007669"/>
    <property type="project" value="TreeGrafter"/>
</dbReference>
<evidence type="ECO:0000256" key="2">
    <source>
        <dbReference type="ARBA" id="ARBA00022723"/>
    </source>
</evidence>
<keyword evidence="2" id="KW-0479">Metal-binding</keyword>
<reference evidence="9" key="1">
    <citation type="submission" date="2019-09" db="EMBL/GenBank/DDBJ databases">
        <title>Bird 10,000 Genomes (B10K) Project - Family phase.</title>
        <authorList>
            <person name="Zhang G."/>
        </authorList>
    </citation>
    <scope>NUCLEOTIDE SEQUENCE</scope>
    <source>
        <strain evidence="9">B10K-DU-008-47</strain>
        <tissue evidence="9">Mixed tissue sample</tissue>
    </source>
</reference>
<evidence type="ECO:0000259" key="8">
    <source>
        <dbReference type="PROSITE" id="PS51377"/>
    </source>
</evidence>
<dbReference type="InterPro" id="IPR051845">
    <property type="entry name" value="Znf385"/>
</dbReference>
<dbReference type="PANTHER" id="PTHR23067:SF13">
    <property type="entry name" value="ZINC FINGER PROTEIN 385A"/>
    <property type="match status" value="1"/>
</dbReference>
<dbReference type="GO" id="GO:0008270">
    <property type="term" value="F:zinc ion binding"/>
    <property type="evidence" value="ECO:0007669"/>
    <property type="project" value="UniProtKB-KW"/>
</dbReference>
<keyword evidence="5" id="KW-0862">Zinc</keyword>
<dbReference type="Proteomes" id="UP000653271">
    <property type="component" value="Unassembled WGS sequence"/>
</dbReference>